<organism evidence="1 2">
    <name type="scientific">Paraburkholderia diazotrophica</name>
    <dbReference type="NCBI Taxonomy" id="667676"/>
    <lineage>
        <taxon>Bacteria</taxon>
        <taxon>Pseudomonadati</taxon>
        <taxon>Pseudomonadota</taxon>
        <taxon>Betaproteobacteria</taxon>
        <taxon>Burkholderiales</taxon>
        <taxon>Burkholderiaceae</taxon>
        <taxon>Paraburkholderia</taxon>
    </lineage>
</organism>
<keyword evidence="2" id="KW-1185">Reference proteome</keyword>
<proteinExistence type="predicted"/>
<dbReference type="Proteomes" id="UP000198866">
    <property type="component" value="Unassembled WGS sequence"/>
</dbReference>
<name>A0A1H7EAH7_9BURK</name>
<reference evidence="2" key="1">
    <citation type="submission" date="2016-10" db="EMBL/GenBank/DDBJ databases">
        <authorList>
            <person name="Varghese N."/>
            <person name="Submissions S."/>
        </authorList>
    </citation>
    <scope>NUCLEOTIDE SEQUENCE [LARGE SCALE GENOMIC DNA]</scope>
    <source>
        <strain evidence="2">LMG 26031</strain>
    </source>
</reference>
<sequence>MPGYIFPHVEATFYGGPCASTFEWLNGFRFGRVLDGENAQAHSRSQRAPDFCALAVIVRRATSRHLYSGRAMLLLR</sequence>
<evidence type="ECO:0000313" key="2">
    <source>
        <dbReference type="Proteomes" id="UP000198866"/>
    </source>
</evidence>
<protein>
    <submittedName>
        <fullName evidence="1">Uncharacterized protein</fullName>
    </submittedName>
</protein>
<accession>A0A1H7EAH7</accession>
<gene>
    <name evidence="1" type="ORF">SAMN05192539_104852</name>
</gene>
<dbReference type="AlphaFoldDB" id="A0A1H7EAH7"/>
<evidence type="ECO:0000313" key="1">
    <source>
        <dbReference type="EMBL" id="SEK10634.1"/>
    </source>
</evidence>
<dbReference type="EMBL" id="FNYE01000048">
    <property type="protein sequence ID" value="SEK10634.1"/>
    <property type="molecule type" value="Genomic_DNA"/>
</dbReference>